<evidence type="ECO:0000313" key="3">
    <source>
        <dbReference type="Proteomes" id="UP000193920"/>
    </source>
</evidence>
<feature type="compositionally biased region" description="Low complexity" evidence="1">
    <location>
        <begin position="519"/>
        <end position="531"/>
    </location>
</feature>
<reference evidence="2 3" key="1">
    <citation type="submission" date="2016-08" db="EMBL/GenBank/DDBJ databases">
        <title>A Parts List for Fungal Cellulosomes Revealed by Comparative Genomics.</title>
        <authorList>
            <consortium name="DOE Joint Genome Institute"/>
            <person name="Haitjema C.H."/>
            <person name="Gilmore S.P."/>
            <person name="Henske J.K."/>
            <person name="Solomon K.V."/>
            <person name="De Groot R."/>
            <person name="Kuo A."/>
            <person name="Mondo S.J."/>
            <person name="Salamov A.A."/>
            <person name="Labutti K."/>
            <person name="Zhao Z."/>
            <person name="Chiniquy J."/>
            <person name="Barry K."/>
            <person name="Brewer H.M."/>
            <person name="Purvine S.O."/>
            <person name="Wright A.T."/>
            <person name="Boxma B."/>
            <person name="Van Alen T."/>
            <person name="Hackstein J.H."/>
            <person name="Baker S.E."/>
            <person name="Grigoriev I.V."/>
            <person name="O'Malley M.A."/>
        </authorList>
    </citation>
    <scope>NUCLEOTIDE SEQUENCE [LARGE SCALE GENOMIC DNA]</scope>
    <source>
        <strain evidence="2 3">G1</strain>
    </source>
</reference>
<feature type="region of interest" description="Disordered" evidence="1">
    <location>
        <begin position="507"/>
        <end position="533"/>
    </location>
</feature>
<dbReference type="EMBL" id="MCOG01000092">
    <property type="protein sequence ID" value="ORY52736.1"/>
    <property type="molecule type" value="Genomic_DNA"/>
</dbReference>
<dbReference type="AlphaFoldDB" id="A0A1Y2D0T6"/>
<organism evidence="2 3">
    <name type="scientific">Neocallimastix californiae</name>
    <dbReference type="NCBI Taxonomy" id="1754190"/>
    <lineage>
        <taxon>Eukaryota</taxon>
        <taxon>Fungi</taxon>
        <taxon>Fungi incertae sedis</taxon>
        <taxon>Chytridiomycota</taxon>
        <taxon>Chytridiomycota incertae sedis</taxon>
        <taxon>Neocallimastigomycetes</taxon>
        <taxon>Neocallimastigales</taxon>
        <taxon>Neocallimastigaceae</taxon>
        <taxon>Neocallimastix</taxon>
    </lineage>
</organism>
<dbReference type="InterPro" id="IPR051291">
    <property type="entry name" value="CIMAP"/>
</dbReference>
<evidence type="ECO:0000256" key="1">
    <source>
        <dbReference type="SAM" id="MobiDB-lite"/>
    </source>
</evidence>
<dbReference type="STRING" id="1754190.A0A1Y2D0T6"/>
<sequence>MYTRSERIINFGIYNNPNIGPTTYQNFKEYENSKSQGFAPFSSLQPRITLFNESVENNPSPNEYNTTLKANEKTGRNVPFGLSNRFSNLKYKSPGPASYNTRQKIGNEIEKISPKIGHIAMNSNFGFAYMPTIDSISVPNIINDENDISKGKENICNRYINSIIDSEEESDDGIMMIKNKAKKSNNKSKEKKVKNNNLEKHNLVWKKKFITPSIPYKSFTYGFVENEDGDIVPRKPPPNDDTIGPAYYNIKNNVTQSNNVYRGGFSFGNGVKERETFKINKDIPGPGQYNLIQNIDSYGIKKGNKVTALMKYAPNIRFSEAIYKQEIKKNLPGPGTYKVDVSLSNSSSKKKDLFLFGGKEERFQSINTLCNNQKNIKDKSIPGPGTYDIEQNFSEDDYLYKTISNGKNTLSKEDRFKECTKNQLTPGPGQYDIKIDYDPKIYHNAPSTKTYGFGATSKRFPTIENLPYPELNQYKDIDDSINKTFPIEKEKPVINYKSKLKYGVMANKNENESNKRSTNRTSKNTNSNTTNVPLKIGFGSKYNRFSKYGENGNPSPGIYDLGKAFDMLKSHGKIGLTLKERYDLNINNNRLPPGLYDLSLPEKKSFHSPMHNYTFMGKAERFKYKSNKSPGPGDYLSPHYDSSLIKKSFNITYKDKEILK</sequence>
<name>A0A1Y2D0T6_9FUNG</name>
<evidence type="ECO:0000313" key="2">
    <source>
        <dbReference type="EMBL" id="ORY52736.1"/>
    </source>
</evidence>
<accession>A0A1Y2D0T6</accession>
<dbReference type="PANTHER" id="PTHR21580">
    <property type="entry name" value="SHIPPO-1-RELATED"/>
    <property type="match status" value="1"/>
</dbReference>
<protein>
    <submittedName>
        <fullName evidence="2">Uncharacterized protein</fullName>
    </submittedName>
</protein>
<dbReference type="InterPro" id="IPR010736">
    <property type="entry name" value="SHIPPO-rpt"/>
</dbReference>
<comment type="caution">
    <text evidence="2">The sequence shown here is derived from an EMBL/GenBank/DDBJ whole genome shotgun (WGS) entry which is preliminary data.</text>
</comment>
<dbReference type="PANTHER" id="PTHR21580:SF60">
    <property type="entry name" value="SPERM-TAIL PG-RICH REPEAT-CONTAINING PROTEIN 2"/>
    <property type="match status" value="1"/>
</dbReference>
<dbReference type="Pfam" id="PF07004">
    <property type="entry name" value="SHIPPO-rpt"/>
    <property type="match status" value="4"/>
</dbReference>
<gene>
    <name evidence="2" type="ORF">LY90DRAFT_670399</name>
</gene>
<proteinExistence type="predicted"/>
<dbReference type="OrthoDB" id="406368at2759"/>
<keyword evidence="3" id="KW-1185">Reference proteome</keyword>
<dbReference type="Proteomes" id="UP000193920">
    <property type="component" value="Unassembled WGS sequence"/>
</dbReference>